<dbReference type="GO" id="GO:0016757">
    <property type="term" value="F:glycosyltransferase activity"/>
    <property type="evidence" value="ECO:0007669"/>
    <property type="project" value="InterPro"/>
</dbReference>
<protein>
    <recommendedName>
        <fullName evidence="5">Glycosyltransferase, group 1 family protein</fullName>
    </recommendedName>
</protein>
<dbReference type="PATRIC" id="fig|796937.3.peg.1064"/>
<proteinExistence type="predicted"/>
<dbReference type="PANTHER" id="PTHR12526">
    <property type="entry name" value="GLYCOSYLTRANSFERASE"/>
    <property type="match status" value="1"/>
</dbReference>
<dbReference type="EMBL" id="AFZE01000013">
    <property type="protein sequence ID" value="EHL15464.1"/>
    <property type="molecule type" value="Genomic_DNA"/>
</dbReference>
<comment type="caution">
    <text evidence="3">The sequence shown here is derived from an EMBL/GenBank/DDBJ whole genome shotgun (WGS) entry which is preliminary data.</text>
</comment>
<dbReference type="RefSeq" id="WP_009526082.1">
    <property type="nucleotide sequence ID" value="NZ_JH414561.1"/>
</dbReference>
<dbReference type="BioCyc" id="EBAC796937-HMP:GMGH-1861-MONOMER"/>
<dbReference type="InterPro" id="IPR028098">
    <property type="entry name" value="Glyco_trans_4-like_N"/>
</dbReference>
<accession>G9X0B7</accession>
<dbReference type="InterPro" id="IPR001296">
    <property type="entry name" value="Glyco_trans_1"/>
</dbReference>
<evidence type="ECO:0008006" key="5">
    <source>
        <dbReference type="Google" id="ProtNLM"/>
    </source>
</evidence>
<dbReference type="AlphaFoldDB" id="G9X0B7"/>
<dbReference type="Gene3D" id="3.40.50.2000">
    <property type="entry name" value="Glycogen Phosphorylase B"/>
    <property type="match status" value="2"/>
</dbReference>
<dbReference type="Pfam" id="PF13477">
    <property type="entry name" value="Glyco_trans_4_2"/>
    <property type="match status" value="1"/>
</dbReference>
<feature type="domain" description="Glycosyl transferase family 1" evidence="1">
    <location>
        <begin position="182"/>
        <end position="332"/>
    </location>
</feature>
<feature type="domain" description="Glycosyltransferase subfamily 4-like N-terminal" evidence="2">
    <location>
        <begin position="17"/>
        <end position="143"/>
    </location>
</feature>
<dbReference type="Pfam" id="PF00534">
    <property type="entry name" value="Glycos_transf_1"/>
    <property type="match status" value="1"/>
</dbReference>
<evidence type="ECO:0000259" key="1">
    <source>
        <dbReference type="Pfam" id="PF00534"/>
    </source>
</evidence>
<reference evidence="3 4" key="1">
    <citation type="submission" date="2011-08" db="EMBL/GenBank/DDBJ databases">
        <title>The Genome Sequence of Eubacteriaceae bacterium ACC19a.</title>
        <authorList>
            <consortium name="The Broad Institute Genome Sequencing Platform"/>
            <person name="Earl A."/>
            <person name="Ward D."/>
            <person name="Feldgarden M."/>
            <person name="Gevers D."/>
            <person name="Sizova M."/>
            <person name="Hazen A."/>
            <person name="Epstein S."/>
            <person name="Young S.K."/>
            <person name="Zeng Q."/>
            <person name="Gargeya S."/>
            <person name="Fitzgerald M."/>
            <person name="Haas B."/>
            <person name="Abouelleil A."/>
            <person name="Alvarado L."/>
            <person name="Arachchi H.M."/>
            <person name="Berlin A."/>
            <person name="Brown A."/>
            <person name="Chapman S.B."/>
            <person name="Chen Z."/>
            <person name="Dunbar C."/>
            <person name="Freedman E."/>
            <person name="Gearin G."/>
            <person name="Gellesch M."/>
            <person name="Goldberg J."/>
            <person name="Griggs A."/>
            <person name="Gujja S."/>
            <person name="Heiman D."/>
            <person name="Howarth C."/>
            <person name="Larson L."/>
            <person name="Lui A."/>
            <person name="MacDonald P.J.P."/>
            <person name="Montmayeur A."/>
            <person name="Murphy C."/>
            <person name="Neiman D."/>
            <person name="Pearson M."/>
            <person name="Priest M."/>
            <person name="Roberts A."/>
            <person name="Saif S."/>
            <person name="Shea T."/>
            <person name="Shenoy N."/>
            <person name="Sisk P."/>
            <person name="Stolte C."/>
            <person name="Sykes S."/>
            <person name="Wortman J."/>
            <person name="Nusbaum C."/>
            <person name="Birren B."/>
        </authorList>
    </citation>
    <scope>NUCLEOTIDE SEQUENCE [LARGE SCALE GENOMIC DNA]</scope>
    <source>
        <strain evidence="3 4">ACC19a</strain>
    </source>
</reference>
<dbReference type="PANTHER" id="PTHR12526:SF630">
    <property type="entry name" value="GLYCOSYLTRANSFERASE"/>
    <property type="match status" value="1"/>
</dbReference>
<gene>
    <name evidence="3" type="ORF">HMPREF9629_01853</name>
</gene>
<evidence type="ECO:0000313" key="4">
    <source>
        <dbReference type="Proteomes" id="UP000006437"/>
    </source>
</evidence>
<dbReference type="HOGENOM" id="CLU_009583_0_1_9"/>
<sequence length="393" mass="45255">MKKILYTASRISHILNFHMPYINYFKNKGYTIHILSEGTANINVDKIYNIPFEKKITSINNILTIKTVKHILHQEQYDLIITNTSLASFIVRIAKQISKAKNHGRLINISHGYLFSKNTPLLKKILYVTAEKLCVKSTDLLITMNKEDFELANKYKLCKHKIENIKGMGITPPPIFTYDIKQKTRLKYNINSNDILITYAGELSKRKNQIFLIQSMKNIIKKIPNAKLLLAGNGELYDFYKQEINRLDLENHIILAGFVSQIKELIFSSDIIISSSKSEGLPFNIMEAMSLKIPVIASNVKGHNDLIKDAYNGYLFEIEDKKTEKSSIKKLELYDNSVNSDNIKIIDELTEKLLKIINDKNISIMKENEAAFIKDYMIDRVFGRNIKLLDILD</sequence>
<dbReference type="Proteomes" id="UP000006437">
    <property type="component" value="Unassembled WGS sequence"/>
</dbReference>
<evidence type="ECO:0000259" key="2">
    <source>
        <dbReference type="Pfam" id="PF13477"/>
    </source>
</evidence>
<organism evidence="3 4">
    <name type="scientific">Peptoanaerobacter stomatis</name>
    <dbReference type="NCBI Taxonomy" id="796937"/>
    <lineage>
        <taxon>Bacteria</taxon>
        <taxon>Bacillati</taxon>
        <taxon>Bacillota</taxon>
        <taxon>Clostridia</taxon>
        <taxon>Peptostreptococcales</taxon>
        <taxon>Filifactoraceae</taxon>
        <taxon>Peptoanaerobacter</taxon>
    </lineage>
</organism>
<evidence type="ECO:0000313" key="3">
    <source>
        <dbReference type="EMBL" id="EHL15464.1"/>
    </source>
</evidence>
<dbReference type="SUPFAM" id="SSF53756">
    <property type="entry name" value="UDP-Glycosyltransferase/glycogen phosphorylase"/>
    <property type="match status" value="1"/>
</dbReference>
<name>G9X0B7_9FIRM</name>